<proteinExistence type="predicted"/>
<evidence type="ECO:0000313" key="1">
    <source>
        <dbReference type="EMBL" id="OMJ72633.1"/>
    </source>
</evidence>
<protein>
    <submittedName>
        <fullName evidence="1">Uncharacterized protein</fullName>
    </submittedName>
</protein>
<dbReference type="EMBL" id="MPUH01000884">
    <property type="protein sequence ID" value="OMJ72633.1"/>
    <property type="molecule type" value="Genomic_DNA"/>
</dbReference>
<comment type="caution">
    <text evidence="1">The sequence shown here is derived from an EMBL/GenBank/DDBJ whole genome shotgun (WGS) entry which is preliminary data.</text>
</comment>
<dbReference type="Proteomes" id="UP000187209">
    <property type="component" value="Unassembled WGS sequence"/>
</dbReference>
<keyword evidence="2" id="KW-1185">Reference proteome</keyword>
<accession>A0A1R2B753</accession>
<gene>
    <name evidence="1" type="ORF">SteCoe_28857</name>
</gene>
<name>A0A1R2B753_9CILI</name>
<organism evidence="1 2">
    <name type="scientific">Stentor coeruleus</name>
    <dbReference type="NCBI Taxonomy" id="5963"/>
    <lineage>
        <taxon>Eukaryota</taxon>
        <taxon>Sar</taxon>
        <taxon>Alveolata</taxon>
        <taxon>Ciliophora</taxon>
        <taxon>Postciliodesmatophora</taxon>
        <taxon>Heterotrichea</taxon>
        <taxon>Heterotrichida</taxon>
        <taxon>Stentoridae</taxon>
        <taxon>Stentor</taxon>
    </lineage>
</organism>
<dbReference type="AlphaFoldDB" id="A0A1R2B753"/>
<reference evidence="1 2" key="1">
    <citation type="submission" date="2016-11" db="EMBL/GenBank/DDBJ databases">
        <title>The macronuclear genome of Stentor coeruleus: a giant cell with tiny introns.</title>
        <authorList>
            <person name="Slabodnick M."/>
            <person name="Ruby J.G."/>
            <person name="Reiff S.B."/>
            <person name="Swart E.C."/>
            <person name="Gosai S."/>
            <person name="Prabakaran S."/>
            <person name="Witkowska E."/>
            <person name="Larue G.E."/>
            <person name="Fisher S."/>
            <person name="Freeman R.M."/>
            <person name="Gunawardena J."/>
            <person name="Chu W."/>
            <person name="Stover N.A."/>
            <person name="Gregory B.D."/>
            <person name="Nowacki M."/>
            <person name="Derisi J."/>
            <person name="Roy S.W."/>
            <person name="Marshall W.F."/>
            <person name="Sood P."/>
        </authorList>
    </citation>
    <scope>NUCLEOTIDE SEQUENCE [LARGE SCALE GENOMIC DNA]</scope>
    <source>
        <strain evidence="1">WM001</strain>
    </source>
</reference>
<sequence length="241" mass="29248">MSKLNWVKLPCAHGKNQVEDYCEEFFNSKPTLIKHHILAYRKEENNYHLYELFLRMYIELIYNKNQLTELEECKLKQEKFMEILNRVIHVSDLKDFMNCRITVDDFKQFIQILMQNLNIYTDIDDIYKLLSVSMNYVDILCRIIVLENFKENFSLQESEIKKEEWVNWICDVSENAEGLIITYIARAFNCNIKEFTYFKEAKYHEYNSPNSQFTIYFFRRGNRYTELCNIQHIENLSMDFS</sequence>
<evidence type="ECO:0000313" key="2">
    <source>
        <dbReference type="Proteomes" id="UP000187209"/>
    </source>
</evidence>